<gene>
    <name evidence="13" type="primary">mfd</name>
    <name evidence="16" type="ORF">B5F17_13090</name>
</gene>
<dbReference type="Gene3D" id="2.40.10.170">
    <property type="match status" value="1"/>
</dbReference>
<evidence type="ECO:0000256" key="2">
    <source>
        <dbReference type="ARBA" id="ARBA00022490"/>
    </source>
</evidence>
<dbReference type="GO" id="GO:0003678">
    <property type="term" value="F:DNA helicase activity"/>
    <property type="evidence" value="ECO:0007669"/>
    <property type="project" value="TreeGrafter"/>
</dbReference>
<evidence type="ECO:0000256" key="11">
    <source>
        <dbReference type="ARBA" id="ARBA00061399"/>
    </source>
</evidence>
<dbReference type="InterPro" id="IPR005118">
    <property type="entry name" value="TRCF_C"/>
</dbReference>
<dbReference type="InterPro" id="IPR036101">
    <property type="entry name" value="CarD-like/TRCF_RID_sf"/>
</dbReference>
<dbReference type="AlphaFoldDB" id="A0A1Y4L6I6"/>
<dbReference type="GO" id="GO:0003684">
    <property type="term" value="F:damaged DNA binding"/>
    <property type="evidence" value="ECO:0007669"/>
    <property type="project" value="InterPro"/>
</dbReference>
<keyword evidence="9 13" id="KW-0234">DNA repair</keyword>
<dbReference type="SUPFAM" id="SSF141259">
    <property type="entry name" value="CarD-like"/>
    <property type="match status" value="1"/>
</dbReference>
<dbReference type="GO" id="GO:0006355">
    <property type="term" value="P:regulation of DNA-templated transcription"/>
    <property type="evidence" value="ECO:0007669"/>
    <property type="project" value="UniProtKB-UniRule"/>
</dbReference>
<evidence type="ECO:0000256" key="9">
    <source>
        <dbReference type="ARBA" id="ARBA00023204"/>
    </source>
</evidence>
<evidence type="ECO:0000259" key="15">
    <source>
        <dbReference type="PROSITE" id="PS51194"/>
    </source>
</evidence>
<dbReference type="PANTHER" id="PTHR47964:SF1">
    <property type="entry name" value="ATP-DEPENDENT DNA HELICASE HOMOLOG RECG, CHLOROPLASTIC"/>
    <property type="match status" value="1"/>
</dbReference>
<comment type="similarity">
    <text evidence="10 13">In the N-terminal section; belongs to the UvrB family.</text>
</comment>
<dbReference type="SMART" id="SM00982">
    <property type="entry name" value="TRCF"/>
    <property type="match status" value="1"/>
</dbReference>
<dbReference type="SUPFAM" id="SSF52540">
    <property type="entry name" value="P-loop containing nucleoside triphosphate hydrolases"/>
    <property type="match status" value="4"/>
</dbReference>
<evidence type="ECO:0000256" key="13">
    <source>
        <dbReference type="HAMAP-Rule" id="MF_00969"/>
    </source>
</evidence>
<dbReference type="InterPro" id="IPR014001">
    <property type="entry name" value="Helicase_ATP-bd"/>
</dbReference>
<evidence type="ECO:0000256" key="8">
    <source>
        <dbReference type="ARBA" id="ARBA00023125"/>
    </source>
</evidence>
<evidence type="ECO:0000259" key="14">
    <source>
        <dbReference type="PROSITE" id="PS51192"/>
    </source>
</evidence>
<sequence>MQNITLSITDSKEYKELFNAIRSGQTPALAVGLPPAAKAQLAAALRLETSRPVCILTDEDNAALRLASDLESFSELPVLHVPARELTMAGMEGMSRQYEQARIAALAQLPDAPLVTISAAALVQKTLPPAVLHDASLTIRVGDLTPLADLTAKLVTAGYQRCSQVEGPGQFSVRGGILDVFPPRADAPVRIEFWGDEIDSISAFDVGSQRRGASLNALTCLPCMETLPACAPGGIRGLCKALDQATRAKRKKHPDLVRNLERDIERLTETQSLPAADKYLPLIYPEAATPLDYLPEDTIFLIDDAPRLREAVGGYILRLAGDLEALAERGELPQQPETFALDFVALCRSLLGRPLVRLDTFLSSVNELTPKTLVSFSVNQMNAFGGSFDMAAADIAGFLQLKRAVCVLCSSDLRCKNMREALEAHGIDAPISNRLPAPGRVHILEGTLSAGLEYPGLGLTILTEGHAPARKKSSRTKKSNRDRVKSYTDLTPGDLVVHEHHGIGRYIGMERMVVDGAARDFIKIAFAGTDFLYVPATSLDLISKYIGGGEPEKVRLNKLGGADWQRARSRAKAAAKELAAGLIQLYAERARLKGFAFPHDDIWQREFEQAFPYDETDDQLRCIEEIKRDMESSRPMDRLLCGDVGFGKTEVALRAVMKCVLAGKQAAILVPTTVLARQHYLTAVQRFAGYPVKIELISRYKTASEQKKIFDQLQSGMIDLIIGTHKLFNKKIKFHDLGLLIIDEEQRFGVSHKETLKEMSKQVDVLTLSATPIPRTLNMALSGIRDMSAIEEPPHDRWPVQTYVMEYNDAIVNDAIRRELARGGQIYYLHNYVESIERTALRLQKDFPDARIGVAHGKMHMRELANVMNEMSDGALDILVCTTIIETGIDIPNANTLIIEDADHMGLAQLHQIRGRVGRSSRRAFAYLTFRRGKVLSEISQKRLSAIREFAEFGSGFKIAMRDLEIRGAGNVLGPEQSGHMMSVGYDLYLKLLEEAVLEEKGETPPQRVECAAELTLSANLPADYVPDPGQRVDLYRRIALIRSDEGRSDLLDELIDRYGEPPTEAVALLDIALLRAQAGDQGVTEIKQDAGRLYITFAQTDFRRLSQLCGDPDFSGRLLLNAGSQPYLSLRLKPGETPMQMAQTLVKKYAETK</sequence>
<dbReference type="HAMAP" id="MF_00969">
    <property type="entry name" value="TRCF"/>
    <property type="match status" value="1"/>
</dbReference>
<feature type="domain" description="Helicase ATP-binding" evidence="14">
    <location>
        <begin position="629"/>
        <end position="790"/>
    </location>
</feature>
<dbReference type="Pfam" id="PF03461">
    <property type="entry name" value="TRCF"/>
    <property type="match status" value="1"/>
</dbReference>
<feature type="domain" description="Helicase C-terminal" evidence="15">
    <location>
        <begin position="803"/>
        <end position="965"/>
    </location>
</feature>
<evidence type="ECO:0000313" key="16">
    <source>
        <dbReference type="EMBL" id="OUP51460.1"/>
    </source>
</evidence>
<reference evidence="17" key="1">
    <citation type="submission" date="2017-04" db="EMBL/GenBank/DDBJ databases">
        <title>Function of individual gut microbiota members based on whole genome sequencing of pure cultures obtained from chicken caecum.</title>
        <authorList>
            <person name="Medvecky M."/>
            <person name="Cejkova D."/>
            <person name="Polansky O."/>
            <person name="Karasova D."/>
            <person name="Kubasova T."/>
            <person name="Cizek A."/>
            <person name="Rychlik I."/>
        </authorList>
    </citation>
    <scope>NUCLEOTIDE SEQUENCE [LARGE SCALE GENOMIC DNA]</scope>
    <source>
        <strain evidence="17">An180</strain>
    </source>
</reference>
<dbReference type="SUPFAM" id="SSF143517">
    <property type="entry name" value="TRCF domain-like"/>
    <property type="match status" value="1"/>
</dbReference>
<dbReference type="InterPro" id="IPR001650">
    <property type="entry name" value="Helicase_C-like"/>
</dbReference>
<dbReference type="PROSITE" id="PS51194">
    <property type="entry name" value="HELICASE_CTER"/>
    <property type="match status" value="1"/>
</dbReference>
<keyword evidence="5 13" id="KW-0378">Hydrolase</keyword>
<keyword evidence="2 13" id="KW-0963">Cytoplasm</keyword>
<dbReference type="EMBL" id="NFKK01000022">
    <property type="protein sequence ID" value="OUP51460.1"/>
    <property type="molecule type" value="Genomic_DNA"/>
</dbReference>
<organism evidence="16 17">
    <name type="scientific">Butyricicoccus pullicaecorum</name>
    <dbReference type="NCBI Taxonomy" id="501571"/>
    <lineage>
        <taxon>Bacteria</taxon>
        <taxon>Bacillati</taxon>
        <taxon>Bacillota</taxon>
        <taxon>Clostridia</taxon>
        <taxon>Eubacteriales</taxon>
        <taxon>Butyricicoccaceae</taxon>
        <taxon>Butyricicoccus</taxon>
    </lineage>
</organism>
<comment type="function">
    <text evidence="13">Couples transcription and DNA repair by recognizing RNA polymerase (RNAP) stalled at DNA lesions. Mediates ATP-dependent release of RNAP and its truncated transcript from the DNA, and recruitment of nucleotide excision repair machinery to the damaged site.</text>
</comment>
<dbReference type="Gene3D" id="3.40.50.11180">
    <property type="match status" value="1"/>
</dbReference>
<dbReference type="RefSeq" id="WP_087374499.1">
    <property type="nucleotide sequence ID" value="NZ_NFKK01000022.1"/>
</dbReference>
<dbReference type="InterPro" id="IPR011545">
    <property type="entry name" value="DEAD/DEAH_box_helicase_dom"/>
</dbReference>
<dbReference type="SMART" id="SM01058">
    <property type="entry name" value="CarD_TRCF"/>
    <property type="match status" value="1"/>
</dbReference>
<dbReference type="NCBIfam" id="TIGR00580">
    <property type="entry name" value="mfd"/>
    <property type="match status" value="1"/>
</dbReference>
<dbReference type="InterPro" id="IPR037235">
    <property type="entry name" value="TRCF-like_C_D7"/>
</dbReference>
<dbReference type="InterPro" id="IPR041471">
    <property type="entry name" value="UvrB_inter"/>
</dbReference>
<dbReference type="GO" id="GO:0005524">
    <property type="term" value="F:ATP binding"/>
    <property type="evidence" value="ECO:0007669"/>
    <property type="project" value="UniProtKB-UniRule"/>
</dbReference>
<keyword evidence="6" id="KW-0347">Helicase</keyword>
<evidence type="ECO:0000256" key="3">
    <source>
        <dbReference type="ARBA" id="ARBA00022741"/>
    </source>
</evidence>
<accession>A0A1Y4L6I6</accession>
<keyword evidence="7 13" id="KW-0067">ATP-binding</keyword>
<dbReference type="Pfam" id="PF02559">
    <property type="entry name" value="CarD_TRCF_RID"/>
    <property type="match status" value="1"/>
</dbReference>
<dbReference type="Pfam" id="PF00271">
    <property type="entry name" value="Helicase_C"/>
    <property type="match status" value="1"/>
</dbReference>
<dbReference type="EC" id="3.6.4.-" evidence="13"/>
<keyword evidence="3 13" id="KW-0547">Nucleotide-binding</keyword>
<dbReference type="SMART" id="SM00490">
    <property type="entry name" value="HELICc"/>
    <property type="match status" value="1"/>
</dbReference>
<dbReference type="CDD" id="cd17991">
    <property type="entry name" value="DEXHc_TRCF"/>
    <property type="match status" value="1"/>
</dbReference>
<dbReference type="InterPro" id="IPR027417">
    <property type="entry name" value="P-loop_NTPase"/>
</dbReference>
<comment type="subcellular location">
    <subcellularLocation>
        <location evidence="1 13">Cytoplasm</location>
    </subcellularLocation>
</comment>
<dbReference type="Pfam" id="PF00270">
    <property type="entry name" value="DEAD"/>
    <property type="match status" value="1"/>
</dbReference>
<evidence type="ECO:0000256" key="5">
    <source>
        <dbReference type="ARBA" id="ARBA00022801"/>
    </source>
</evidence>
<evidence type="ECO:0000313" key="17">
    <source>
        <dbReference type="Proteomes" id="UP000195897"/>
    </source>
</evidence>
<evidence type="ECO:0000256" key="1">
    <source>
        <dbReference type="ARBA" id="ARBA00004496"/>
    </source>
</evidence>
<dbReference type="InterPro" id="IPR047112">
    <property type="entry name" value="RecG/Mfd"/>
</dbReference>
<evidence type="ECO:0000256" key="10">
    <source>
        <dbReference type="ARBA" id="ARBA00061104"/>
    </source>
</evidence>
<evidence type="ECO:0000256" key="4">
    <source>
        <dbReference type="ARBA" id="ARBA00022763"/>
    </source>
</evidence>
<evidence type="ECO:0000256" key="7">
    <source>
        <dbReference type="ARBA" id="ARBA00022840"/>
    </source>
</evidence>
<dbReference type="PANTHER" id="PTHR47964">
    <property type="entry name" value="ATP-DEPENDENT DNA HELICASE HOMOLOG RECG, CHLOROPLASTIC"/>
    <property type="match status" value="1"/>
</dbReference>
<dbReference type="Proteomes" id="UP000195897">
    <property type="component" value="Unassembled WGS sequence"/>
</dbReference>
<evidence type="ECO:0000256" key="12">
    <source>
        <dbReference type="ARBA" id="ARBA00070128"/>
    </source>
</evidence>
<proteinExistence type="inferred from homology"/>
<dbReference type="Pfam" id="PF17757">
    <property type="entry name" value="UvrB_inter"/>
    <property type="match status" value="1"/>
</dbReference>
<dbReference type="GO" id="GO:0016787">
    <property type="term" value="F:hydrolase activity"/>
    <property type="evidence" value="ECO:0007669"/>
    <property type="project" value="UniProtKB-KW"/>
</dbReference>
<name>A0A1Y4L6I6_9FIRM</name>
<protein>
    <recommendedName>
        <fullName evidence="12 13">Transcription-repair-coupling factor</fullName>
        <shortName evidence="13">TRCF</shortName>
        <ecNumber evidence="13">3.6.4.-</ecNumber>
    </recommendedName>
</protein>
<dbReference type="GO" id="GO:0000716">
    <property type="term" value="P:transcription-coupled nucleotide-excision repair, DNA damage recognition"/>
    <property type="evidence" value="ECO:0007669"/>
    <property type="project" value="UniProtKB-UniRule"/>
</dbReference>
<dbReference type="FunFam" id="3.40.50.300:FF:000546">
    <property type="entry name" value="Transcription-repair-coupling factor"/>
    <property type="match status" value="1"/>
</dbReference>
<dbReference type="Gene3D" id="3.40.50.300">
    <property type="entry name" value="P-loop containing nucleotide triphosphate hydrolases"/>
    <property type="match status" value="2"/>
</dbReference>
<dbReference type="PROSITE" id="PS51192">
    <property type="entry name" value="HELICASE_ATP_BIND_1"/>
    <property type="match status" value="1"/>
</dbReference>
<dbReference type="InterPro" id="IPR003711">
    <property type="entry name" value="CarD-like/TRCF_RID"/>
</dbReference>
<dbReference type="Gene3D" id="3.30.2060.10">
    <property type="entry name" value="Penicillin-binding protein 1b domain"/>
    <property type="match status" value="1"/>
</dbReference>
<dbReference type="SMART" id="SM00487">
    <property type="entry name" value="DEXDc"/>
    <property type="match status" value="1"/>
</dbReference>
<keyword evidence="4 13" id="KW-0227">DNA damage</keyword>
<keyword evidence="8 13" id="KW-0238">DNA-binding</keyword>
<dbReference type="InterPro" id="IPR004576">
    <property type="entry name" value="Mfd"/>
</dbReference>
<dbReference type="Gene3D" id="3.90.1150.50">
    <property type="entry name" value="Transcription-repair-coupling factor, D7 domain"/>
    <property type="match status" value="1"/>
</dbReference>
<evidence type="ECO:0000256" key="6">
    <source>
        <dbReference type="ARBA" id="ARBA00022806"/>
    </source>
</evidence>
<comment type="caution">
    <text evidence="16">The sequence shown here is derived from an EMBL/GenBank/DDBJ whole genome shotgun (WGS) entry which is preliminary data.</text>
</comment>
<comment type="similarity">
    <text evidence="11 13">In the C-terminal section; belongs to the helicase family. RecG subfamily.</text>
</comment>
<dbReference type="GO" id="GO:0005737">
    <property type="term" value="C:cytoplasm"/>
    <property type="evidence" value="ECO:0007669"/>
    <property type="project" value="UniProtKB-SubCell"/>
</dbReference>